<dbReference type="RefSeq" id="WP_084059113.1">
    <property type="nucleotide sequence ID" value="NZ_FWXF01000031.1"/>
</dbReference>
<sequence length="673" mass="75654">MRWRSHALIAASCLYATYHCPADIMLGTILSSLPDRVETPFGPNGLRLLRHRGRSHEVLVWMGVLFVCLVLHVWLMPTIPLEGLPDTLLFLFGGTEYAVPLYLPAFAGLLHLVGDVFTPGGIRLAGQKVTFGWCKTGTLWEVMVAVGVSLAVLGLRMLDSIWGGWVFAGGIPAVVVFLGMERKHLGFLRSVHRKKTVVGEEVYDIRRLMQNYSADVQVSERKSGEADILSEKTGKGLREFVPEDAEEDAEGSPEKSGIEVPGWTSESIAVFWRDMVEPYFDRWQQDSALRCVLSACIRVLSILDEEGDHPSVNLRHEEEGNKPKEVCLLLSRISLRRHSLNVARVSADLLRDRFGERWWLYYPLYLLVSLSHDLGKITVAGTAYSTGSHPVASAERLAEILSETRADEHMQSEVLTAAVRHHHDAYVPGHNPNVKGESENLYHSLLVLADRTARSREVEEAKRMDGFSADADAGVTESAPEDVTDTAAGAEAVLLPPAQMHERLNEKPVSSAVATGNEVCWPEEMSVGQIIDFLKDYINYRLPRRPEYWKSVSQPDGYIYFHMDLLNDALVEVASKACSGMNLYLWSSNDSSLRDKKLIAFYEQIRANKWSHPKIGNGYYSTRFSVLNHNTGKKYEFRLSPIHYTAFGIPLEQIEMQRQQDELLRYITVGRKE</sequence>
<accession>A0A1W1XWS5</accession>
<reference evidence="3 4" key="1">
    <citation type="submission" date="2017-04" db="EMBL/GenBank/DDBJ databases">
        <authorList>
            <person name="Afonso C.L."/>
            <person name="Miller P.J."/>
            <person name="Scott M.A."/>
            <person name="Spackman E."/>
            <person name="Goraichik I."/>
            <person name="Dimitrov K.M."/>
            <person name="Suarez D.L."/>
            <person name="Swayne D.E."/>
        </authorList>
    </citation>
    <scope>NUCLEOTIDE SEQUENCE [LARGE SCALE GENOMIC DNA]</scope>
    <source>
        <strain evidence="3 4">DSM 13146</strain>
    </source>
</reference>
<feature type="domain" description="HD" evidence="2">
    <location>
        <begin position="337"/>
        <end position="454"/>
    </location>
</feature>
<evidence type="ECO:0000313" key="4">
    <source>
        <dbReference type="Proteomes" id="UP000192783"/>
    </source>
</evidence>
<dbReference type="Gene3D" id="1.10.3210.10">
    <property type="entry name" value="Hypothetical protein af1432"/>
    <property type="match status" value="1"/>
</dbReference>
<feature type="transmembrane region" description="Helical" evidence="1">
    <location>
        <begin position="161"/>
        <end position="180"/>
    </location>
</feature>
<keyword evidence="1" id="KW-0472">Membrane</keyword>
<keyword evidence="3" id="KW-0378">Hydrolase</keyword>
<keyword evidence="4" id="KW-1185">Reference proteome</keyword>
<keyword evidence="1" id="KW-1133">Transmembrane helix</keyword>
<evidence type="ECO:0000256" key="1">
    <source>
        <dbReference type="SAM" id="Phobius"/>
    </source>
</evidence>
<dbReference type="InterPro" id="IPR006674">
    <property type="entry name" value="HD_domain"/>
</dbReference>
<dbReference type="EMBL" id="FWXF01000031">
    <property type="protein sequence ID" value="SMC28322.1"/>
    <property type="molecule type" value="Genomic_DNA"/>
</dbReference>
<keyword evidence="1" id="KW-0812">Transmembrane</keyword>
<dbReference type="AlphaFoldDB" id="A0A1W1XWS5"/>
<dbReference type="STRING" id="1121390.SAMN02746041_03235"/>
<name>A0A1W1XWS5_9BACT</name>
<feature type="transmembrane region" description="Helical" evidence="1">
    <location>
        <begin position="138"/>
        <end position="155"/>
    </location>
</feature>
<dbReference type="Pfam" id="PF01966">
    <property type="entry name" value="HD"/>
    <property type="match status" value="1"/>
</dbReference>
<dbReference type="InterPro" id="IPR003607">
    <property type="entry name" value="HD/PDEase_dom"/>
</dbReference>
<proteinExistence type="predicted"/>
<evidence type="ECO:0000313" key="3">
    <source>
        <dbReference type="EMBL" id="SMC28322.1"/>
    </source>
</evidence>
<dbReference type="GO" id="GO:0016787">
    <property type="term" value="F:hydrolase activity"/>
    <property type="evidence" value="ECO:0007669"/>
    <property type="project" value="UniProtKB-KW"/>
</dbReference>
<organism evidence="3 4">
    <name type="scientific">Desulfacinum hydrothermale DSM 13146</name>
    <dbReference type="NCBI Taxonomy" id="1121390"/>
    <lineage>
        <taxon>Bacteria</taxon>
        <taxon>Pseudomonadati</taxon>
        <taxon>Thermodesulfobacteriota</taxon>
        <taxon>Syntrophobacteria</taxon>
        <taxon>Syntrophobacterales</taxon>
        <taxon>Syntrophobacteraceae</taxon>
        <taxon>Desulfacinum</taxon>
    </lineage>
</organism>
<dbReference type="SUPFAM" id="SSF109604">
    <property type="entry name" value="HD-domain/PDEase-like"/>
    <property type="match status" value="1"/>
</dbReference>
<gene>
    <name evidence="3" type="ORF">SAMN02746041_03235</name>
</gene>
<protein>
    <submittedName>
        <fullName evidence="3">Membrane-bound metal-dependent hydrolase YbcI, DUF457 family</fullName>
    </submittedName>
</protein>
<feature type="transmembrane region" description="Helical" evidence="1">
    <location>
        <begin position="97"/>
        <end position="117"/>
    </location>
</feature>
<dbReference type="OrthoDB" id="5428414at2"/>
<feature type="transmembrane region" description="Helical" evidence="1">
    <location>
        <begin position="58"/>
        <end position="77"/>
    </location>
</feature>
<dbReference type="Proteomes" id="UP000192783">
    <property type="component" value="Unassembled WGS sequence"/>
</dbReference>
<dbReference type="CDD" id="cd00077">
    <property type="entry name" value="HDc"/>
    <property type="match status" value="1"/>
</dbReference>
<evidence type="ECO:0000259" key="2">
    <source>
        <dbReference type="Pfam" id="PF01966"/>
    </source>
</evidence>